<dbReference type="InterPro" id="IPR010093">
    <property type="entry name" value="SinI_DNA-bd"/>
</dbReference>
<organism evidence="2 3">
    <name type="scientific">Gluconacetobacter dulcium</name>
    <dbReference type="NCBI Taxonomy" id="2729096"/>
    <lineage>
        <taxon>Bacteria</taxon>
        <taxon>Pseudomonadati</taxon>
        <taxon>Pseudomonadota</taxon>
        <taxon>Alphaproteobacteria</taxon>
        <taxon>Acetobacterales</taxon>
        <taxon>Acetobacteraceae</taxon>
        <taxon>Gluconacetobacter</taxon>
    </lineage>
</organism>
<dbReference type="InterPro" id="IPR009061">
    <property type="entry name" value="DNA-bd_dom_put_sf"/>
</dbReference>
<sequence length="102" mass="11066">MSKVITPLLTVSRAAAIMQCHPETIRRAIRNGRLAAYRRPGCTRISETDLKAYLDTYHCPATEMTSPIWNYVAASGPSSGGRAESVTAALQVARMKRSLVGS</sequence>
<feature type="domain" description="Helix-turn-helix" evidence="1">
    <location>
        <begin position="8"/>
        <end position="55"/>
    </location>
</feature>
<accession>A0A7W4K3L7</accession>
<evidence type="ECO:0000313" key="2">
    <source>
        <dbReference type="EMBL" id="MBB2199775.1"/>
    </source>
</evidence>
<dbReference type="AlphaFoldDB" id="A0A7W4K3L7"/>
<dbReference type="NCBIfam" id="TIGR01764">
    <property type="entry name" value="excise"/>
    <property type="match status" value="1"/>
</dbReference>
<evidence type="ECO:0000313" key="3">
    <source>
        <dbReference type="Proteomes" id="UP000530320"/>
    </source>
</evidence>
<reference evidence="2 3" key="1">
    <citation type="submission" date="2020-04" db="EMBL/GenBank/DDBJ databases">
        <title>Description of novel Gluconacetobacter.</title>
        <authorList>
            <person name="Sombolestani A."/>
        </authorList>
    </citation>
    <scope>NUCLEOTIDE SEQUENCE [LARGE SCALE GENOMIC DNA]</scope>
    <source>
        <strain evidence="2 3">LMG 22058</strain>
    </source>
</reference>
<dbReference type="RefSeq" id="WP_183010675.1">
    <property type="nucleotide sequence ID" value="NZ_JABEQP010000030.1"/>
</dbReference>
<dbReference type="Proteomes" id="UP000530320">
    <property type="component" value="Unassembled WGS sequence"/>
</dbReference>
<protein>
    <submittedName>
        <fullName evidence="2">Helix-turn-helix domain-containing protein</fullName>
    </submittedName>
</protein>
<gene>
    <name evidence="2" type="ORF">HLH44_20500</name>
</gene>
<dbReference type="SUPFAM" id="SSF46955">
    <property type="entry name" value="Putative DNA-binding domain"/>
    <property type="match status" value="1"/>
</dbReference>
<dbReference type="InterPro" id="IPR041657">
    <property type="entry name" value="HTH_17"/>
</dbReference>
<name>A0A7W4K3L7_9PROT</name>
<proteinExistence type="predicted"/>
<dbReference type="GO" id="GO:0003677">
    <property type="term" value="F:DNA binding"/>
    <property type="evidence" value="ECO:0007669"/>
    <property type="project" value="InterPro"/>
</dbReference>
<dbReference type="EMBL" id="JABEQP010000030">
    <property type="protein sequence ID" value="MBB2199775.1"/>
    <property type="molecule type" value="Genomic_DNA"/>
</dbReference>
<evidence type="ECO:0000259" key="1">
    <source>
        <dbReference type="Pfam" id="PF12728"/>
    </source>
</evidence>
<comment type="caution">
    <text evidence="2">The sequence shown here is derived from an EMBL/GenBank/DDBJ whole genome shotgun (WGS) entry which is preliminary data.</text>
</comment>
<dbReference type="Pfam" id="PF12728">
    <property type="entry name" value="HTH_17"/>
    <property type="match status" value="1"/>
</dbReference>